<feature type="transmembrane region" description="Helical" evidence="9">
    <location>
        <begin position="6"/>
        <end position="23"/>
    </location>
</feature>
<feature type="domain" description="Peptidase M48" evidence="10">
    <location>
        <begin position="204"/>
        <end position="405"/>
    </location>
</feature>
<dbReference type="Gene3D" id="3.30.2010.10">
    <property type="entry name" value="Metalloproteases ('zincins'), catalytic domain"/>
    <property type="match status" value="1"/>
</dbReference>
<dbReference type="OrthoDB" id="9810445at2"/>
<dbReference type="PANTHER" id="PTHR10120">
    <property type="entry name" value="CAAX PRENYL PROTEASE 1"/>
    <property type="match status" value="1"/>
</dbReference>
<comment type="similarity">
    <text evidence="8">Belongs to the peptidase M48 family.</text>
</comment>
<evidence type="ECO:0000256" key="3">
    <source>
        <dbReference type="ARBA" id="ARBA00022801"/>
    </source>
</evidence>
<sequence>MWKQIFWILWIGAVTWEVFLHSLEWRHLIKMKLNLNTVFDGYVQKSTVNDKNVDYAIEHLRISLGETLTNYLISAIIVAYDLPKLVDGLTAQISSPIFRAGAFGIAFGLLFWVSSFPWAWAKVFYVESKYKFNKTTKSIFIKDQAIVLSFIVLLSFLGFACFAVIFESRIWPLYLMFVFALFEIVAMILVPLVVIPLFFELNPLADEELIFKINELLRKLGINKIKVFVANASKRTLHSNAFVTGLGRNKKIVLFDTLVSSLAADEVIAVLLHELGHWKLAHALKRIGLVLAIQAVLVYFAFVMSNVGFMYDFQIQNPQQFAIYAFLLLNMVVTLFFQPCLLNFIRRQETKADLFAARHAGSSLMINALSKISTDNMAWLPRHFLYKAWYCTHPPIPERLRFLKTFTNI</sequence>
<evidence type="ECO:0000313" key="13">
    <source>
        <dbReference type="Proteomes" id="UP000005273"/>
    </source>
</evidence>
<keyword evidence="1 8" id="KW-0645">Protease</keyword>
<dbReference type="STRING" id="592015.HMPREF1705_04055"/>
<comment type="caution">
    <text evidence="12">The sequence shown here is derived from an EMBL/GenBank/DDBJ whole genome shotgun (WGS) entry which is preliminary data.</text>
</comment>
<dbReference type="GO" id="GO:0046872">
    <property type="term" value="F:metal ion binding"/>
    <property type="evidence" value="ECO:0007669"/>
    <property type="project" value="UniProtKB-KW"/>
</dbReference>
<dbReference type="InterPro" id="IPR001915">
    <property type="entry name" value="Peptidase_M48"/>
</dbReference>
<evidence type="ECO:0000256" key="2">
    <source>
        <dbReference type="ARBA" id="ARBA00022723"/>
    </source>
</evidence>
<dbReference type="EMBL" id="ACJX03000001">
    <property type="protein sequence ID" value="KRT34810.1"/>
    <property type="molecule type" value="Genomic_DNA"/>
</dbReference>
<keyword evidence="9" id="KW-0812">Transmembrane</keyword>
<dbReference type="Proteomes" id="UP000005273">
    <property type="component" value="Unassembled WGS sequence"/>
</dbReference>
<keyword evidence="9" id="KW-0472">Membrane</keyword>
<dbReference type="InterPro" id="IPR032456">
    <property type="entry name" value="Peptidase_M48_N"/>
</dbReference>
<dbReference type="CDD" id="cd07343">
    <property type="entry name" value="M48A_Zmpste24p_like"/>
    <property type="match status" value="1"/>
</dbReference>
<keyword evidence="13" id="KW-1185">Reference proteome</keyword>
<reference evidence="13" key="1">
    <citation type="submission" date="2012-09" db="EMBL/GenBank/DDBJ databases">
        <authorList>
            <person name="Weinstock G."/>
            <person name="Sodergren E."/>
            <person name="Clifton S."/>
            <person name="Fulton L."/>
            <person name="Fulton B."/>
            <person name="Courtney L."/>
            <person name="Fronick C."/>
            <person name="Harrison M."/>
            <person name="Strong C."/>
            <person name="Farmer C."/>
            <person name="Delehaunty K."/>
            <person name="Markovic C."/>
            <person name="Hall O."/>
            <person name="Minx P."/>
            <person name="Tomlinson C."/>
            <person name="Mitreva M."/>
            <person name="Nelson J."/>
            <person name="Hou S."/>
            <person name="Wollam A."/>
            <person name="Pepin K.H."/>
            <person name="Johnson M."/>
            <person name="Bhonagiri V."/>
            <person name="Nash W.E."/>
            <person name="Suruliraj S."/>
            <person name="Warren W."/>
            <person name="Chinwalla A."/>
            <person name="Mardis E.R."/>
            <person name="Wilson R.K."/>
        </authorList>
    </citation>
    <scope>NUCLEOTIDE SEQUENCE [LARGE SCALE GENOMIC DNA]</scope>
    <source>
        <strain evidence="13">OS1</strain>
    </source>
</reference>
<keyword evidence="3 8" id="KW-0378">Hydrolase</keyword>
<gene>
    <name evidence="12" type="ORF">HMPREF1705_04055</name>
</gene>
<feature type="active site" description="Proton donor" evidence="6">
    <location>
        <position position="353"/>
    </location>
</feature>
<feature type="transmembrane region" description="Helical" evidence="9">
    <location>
        <begin position="102"/>
        <end position="125"/>
    </location>
</feature>
<evidence type="ECO:0000256" key="9">
    <source>
        <dbReference type="SAM" id="Phobius"/>
    </source>
</evidence>
<dbReference type="GO" id="GO:0004222">
    <property type="term" value="F:metalloendopeptidase activity"/>
    <property type="evidence" value="ECO:0007669"/>
    <property type="project" value="InterPro"/>
</dbReference>
<feature type="transmembrane region" description="Helical" evidence="9">
    <location>
        <begin position="145"/>
        <end position="166"/>
    </location>
</feature>
<evidence type="ECO:0000313" key="12">
    <source>
        <dbReference type="EMBL" id="KRT34810.1"/>
    </source>
</evidence>
<feature type="transmembrane region" description="Helical" evidence="9">
    <location>
        <begin position="173"/>
        <end position="199"/>
    </location>
</feature>
<feature type="active site" evidence="6">
    <location>
        <position position="274"/>
    </location>
</feature>
<evidence type="ECO:0000256" key="8">
    <source>
        <dbReference type="RuleBase" id="RU003983"/>
    </source>
</evidence>
<proteinExistence type="inferred from homology"/>
<evidence type="ECO:0000256" key="6">
    <source>
        <dbReference type="PIRSR" id="PIRSR627057-1"/>
    </source>
</evidence>
<evidence type="ECO:0000256" key="5">
    <source>
        <dbReference type="ARBA" id="ARBA00023049"/>
    </source>
</evidence>
<keyword evidence="5 8" id="KW-0482">Metalloprotease</keyword>
<feature type="binding site" evidence="7">
    <location>
        <position position="277"/>
    </location>
    <ligand>
        <name>Zn(2+)</name>
        <dbReference type="ChEBI" id="CHEBI:29105"/>
        <note>catalytic</note>
    </ligand>
</feature>
<keyword evidence="4 7" id="KW-0862">Zinc</keyword>
<dbReference type="Pfam" id="PF01435">
    <property type="entry name" value="Peptidase_M48"/>
    <property type="match status" value="1"/>
</dbReference>
<protein>
    <submittedName>
        <fullName evidence="12">Peptidase, M48 family</fullName>
    </submittedName>
</protein>
<evidence type="ECO:0000256" key="7">
    <source>
        <dbReference type="PIRSR" id="PIRSR627057-2"/>
    </source>
</evidence>
<feature type="binding site" evidence="7">
    <location>
        <position position="349"/>
    </location>
    <ligand>
        <name>Zn(2+)</name>
        <dbReference type="ChEBI" id="CHEBI:29105"/>
        <note>catalytic</note>
    </ligand>
</feature>
<accession>A0A0T5X8U2</accession>
<dbReference type="eggNOG" id="COG0501">
    <property type="taxonomic scope" value="Bacteria"/>
</dbReference>
<evidence type="ECO:0000259" key="11">
    <source>
        <dbReference type="Pfam" id="PF16491"/>
    </source>
</evidence>
<feature type="transmembrane region" description="Helical" evidence="9">
    <location>
        <begin position="321"/>
        <end position="345"/>
    </location>
</feature>
<dbReference type="AlphaFoldDB" id="A0A0T5X8U2"/>
<feature type="domain" description="CAAX prenyl protease 1 N-terminal" evidence="11">
    <location>
        <begin position="35"/>
        <end position="198"/>
    </location>
</feature>
<evidence type="ECO:0000256" key="1">
    <source>
        <dbReference type="ARBA" id="ARBA00022670"/>
    </source>
</evidence>
<evidence type="ECO:0000259" key="10">
    <source>
        <dbReference type="Pfam" id="PF01435"/>
    </source>
</evidence>
<feature type="binding site" evidence="7">
    <location>
        <position position="273"/>
    </location>
    <ligand>
        <name>Zn(2+)</name>
        <dbReference type="ChEBI" id="CHEBI:29105"/>
        <note>catalytic</note>
    </ligand>
</feature>
<comment type="cofactor">
    <cofactor evidence="7 8">
        <name>Zn(2+)</name>
        <dbReference type="ChEBI" id="CHEBI:29105"/>
    </cofactor>
    <text evidence="7 8">Binds 1 zinc ion per subunit.</text>
</comment>
<evidence type="ECO:0000256" key="4">
    <source>
        <dbReference type="ARBA" id="ARBA00022833"/>
    </source>
</evidence>
<keyword evidence="9" id="KW-1133">Transmembrane helix</keyword>
<organism evidence="12 13">
    <name type="scientific">Acetomicrobium hydrogeniformans ATCC BAA-1850</name>
    <dbReference type="NCBI Taxonomy" id="592015"/>
    <lineage>
        <taxon>Bacteria</taxon>
        <taxon>Thermotogati</taxon>
        <taxon>Synergistota</taxon>
        <taxon>Synergistia</taxon>
        <taxon>Synergistales</taxon>
        <taxon>Acetomicrobiaceae</taxon>
        <taxon>Acetomicrobium</taxon>
    </lineage>
</organism>
<dbReference type="RefSeq" id="WP_009200320.1">
    <property type="nucleotide sequence ID" value="NZ_ACJX03000001.1"/>
</dbReference>
<dbReference type="GO" id="GO:0071586">
    <property type="term" value="P:CAAX-box protein processing"/>
    <property type="evidence" value="ECO:0007669"/>
    <property type="project" value="InterPro"/>
</dbReference>
<keyword evidence="2 7" id="KW-0479">Metal-binding</keyword>
<name>A0A0T5X8U2_9BACT</name>
<dbReference type="InterPro" id="IPR027057">
    <property type="entry name" value="CAXX_Prtase_1"/>
</dbReference>
<dbReference type="Pfam" id="PF16491">
    <property type="entry name" value="Peptidase_M48_N"/>
    <property type="match status" value="1"/>
</dbReference>
<feature type="transmembrane region" description="Helical" evidence="9">
    <location>
        <begin position="287"/>
        <end position="309"/>
    </location>
</feature>